<dbReference type="Proteomes" id="UP000325440">
    <property type="component" value="Unassembled WGS sequence"/>
</dbReference>
<dbReference type="OrthoDB" id="2154985at2759"/>
<dbReference type="EMBL" id="CABPRJ010001427">
    <property type="protein sequence ID" value="VVC35719.1"/>
    <property type="molecule type" value="Genomic_DNA"/>
</dbReference>
<name>A0A5E4MVZ4_9HEMI</name>
<dbReference type="AlphaFoldDB" id="A0A5E4MVZ4"/>
<protein>
    <submittedName>
        <fullName evidence="1">Uncharacterized protein</fullName>
    </submittedName>
</protein>
<evidence type="ECO:0000313" key="2">
    <source>
        <dbReference type="Proteomes" id="UP000325440"/>
    </source>
</evidence>
<reference evidence="1 2" key="1">
    <citation type="submission" date="2019-08" db="EMBL/GenBank/DDBJ databases">
        <authorList>
            <person name="Alioto T."/>
            <person name="Alioto T."/>
            <person name="Gomez Garrido J."/>
        </authorList>
    </citation>
    <scope>NUCLEOTIDE SEQUENCE [LARGE SCALE GENOMIC DNA]</scope>
</reference>
<sequence>MFGRKSYWEDIKRTFKKTIFRTNPRTRELCVLCFVEKSGSEQGRVALIKEEWLSL</sequence>
<gene>
    <name evidence="1" type="ORF">CINCED_3A004153</name>
</gene>
<keyword evidence="2" id="KW-1185">Reference proteome</keyword>
<accession>A0A5E4MVZ4</accession>
<evidence type="ECO:0000313" key="1">
    <source>
        <dbReference type="EMBL" id="VVC35719.1"/>
    </source>
</evidence>
<organism evidence="1 2">
    <name type="scientific">Cinara cedri</name>
    <dbReference type="NCBI Taxonomy" id="506608"/>
    <lineage>
        <taxon>Eukaryota</taxon>
        <taxon>Metazoa</taxon>
        <taxon>Ecdysozoa</taxon>
        <taxon>Arthropoda</taxon>
        <taxon>Hexapoda</taxon>
        <taxon>Insecta</taxon>
        <taxon>Pterygota</taxon>
        <taxon>Neoptera</taxon>
        <taxon>Paraneoptera</taxon>
        <taxon>Hemiptera</taxon>
        <taxon>Sternorrhyncha</taxon>
        <taxon>Aphidomorpha</taxon>
        <taxon>Aphidoidea</taxon>
        <taxon>Aphididae</taxon>
        <taxon>Lachninae</taxon>
        <taxon>Cinara</taxon>
    </lineage>
</organism>
<proteinExistence type="predicted"/>